<dbReference type="Pfam" id="PF00075">
    <property type="entry name" value="RNase_H"/>
    <property type="match status" value="1"/>
</dbReference>
<feature type="domain" description="RNase H type-1" evidence="1">
    <location>
        <begin position="1"/>
        <end position="114"/>
    </location>
</feature>
<dbReference type="InterPro" id="IPR012337">
    <property type="entry name" value="RNaseH-like_sf"/>
</dbReference>
<name>A0AAV8VVU1_9CUCU</name>
<gene>
    <name evidence="2" type="ORF">NQ315_014043</name>
</gene>
<protein>
    <recommendedName>
        <fullName evidence="1">RNase H type-1 domain-containing protein</fullName>
    </recommendedName>
</protein>
<dbReference type="EMBL" id="JANEYG010000027">
    <property type="protein sequence ID" value="KAJ8918177.1"/>
    <property type="molecule type" value="Genomic_DNA"/>
</dbReference>
<keyword evidence="3" id="KW-1185">Reference proteome</keyword>
<evidence type="ECO:0000313" key="3">
    <source>
        <dbReference type="Proteomes" id="UP001159042"/>
    </source>
</evidence>
<reference evidence="2 3" key="1">
    <citation type="journal article" date="2023" name="Insect Mol. Biol.">
        <title>Genome sequencing provides insights into the evolution of gene families encoding plant cell wall-degrading enzymes in longhorned beetles.</title>
        <authorList>
            <person name="Shin N.R."/>
            <person name="Okamura Y."/>
            <person name="Kirsch R."/>
            <person name="Pauchet Y."/>
        </authorList>
    </citation>
    <scope>NUCLEOTIDE SEQUENCE [LARGE SCALE GENOMIC DNA]</scope>
    <source>
        <strain evidence="2">EAD_L_NR</strain>
    </source>
</reference>
<comment type="caution">
    <text evidence="2">The sequence shown here is derived from an EMBL/GenBank/DDBJ whole genome shotgun (WGS) entry which is preliminary data.</text>
</comment>
<dbReference type="SUPFAM" id="SSF53098">
    <property type="entry name" value="Ribonuclease H-like"/>
    <property type="match status" value="1"/>
</dbReference>
<evidence type="ECO:0000313" key="2">
    <source>
        <dbReference type="EMBL" id="KAJ8918177.1"/>
    </source>
</evidence>
<dbReference type="Proteomes" id="UP001159042">
    <property type="component" value="Unassembled WGS sequence"/>
</dbReference>
<dbReference type="GO" id="GO:0003676">
    <property type="term" value="F:nucleic acid binding"/>
    <property type="evidence" value="ECO:0007669"/>
    <property type="project" value="InterPro"/>
</dbReference>
<dbReference type="InterPro" id="IPR036397">
    <property type="entry name" value="RNaseH_sf"/>
</dbReference>
<evidence type="ECO:0000259" key="1">
    <source>
        <dbReference type="PROSITE" id="PS50879"/>
    </source>
</evidence>
<dbReference type="AlphaFoldDB" id="A0AAV8VVU1"/>
<dbReference type="Gene3D" id="3.30.420.10">
    <property type="entry name" value="Ribonuclease H-like superfamily/Ribonuclease H"/>
    <property type="match status" value="1"/>
</dbReference>
<dbReference type="GO" id="GO:0004523">
    <property type="term" value="F:RNA-DNA hybrid ribonuclease activity"/>
    <property type="evidence" value="ECO:0007669"/>
    <property type="project" value="InterPro"/>
</dbReference>
<dbReference type="InterPro" id="IPR002156">
    <property type="entry name" value="RNaseH_domain"/>
</dbReference>
<dbReference type="PROSITE" id="PS50879">
    <property type="entry name" value="RNASE_H_1"/>
    <property type="match status" value="1"/>
</dbReference>
<accession>A0AAV8VVU1</accession>
<dbReference type="CDD" id="cd09276">
    <property type="entry name" value="Rnase_HI_RT_non_LTR"/>
    <property type="match status" value="1"/>
</dbReference>
<proteinExistence type="predicted"/>
<organism evidence="2 3">
    <name type="scientific">Exocentrus adspersus</name>
    <dbReference type="NCBI Taxonomy" id="1586481"/>
    <lineage>
        <taxon>Eukaryota</taxon>
        <taxon>Metazoa</taxon>
        <taxon>Ecdysozoa</taxon>
        <taxon>Arthropoda</taxon>
        <taxon>Hexapoda</taxon>
        <taxon>Insecta</taxon>
        <taxon>Pterygota</taxon>
        <taxon>Neoptera</taxon>
        <taxon>Endopterygota</taxon>
        <taxon>Coleoptera</taxon>
        <taxon>Polyphaga</taxon>
        <taxon>Cucujiformia</taxon>
        <taxon>Chrysomeloidea</taxon>
        <taxon>Cerambycidae</taxon>
        <taxon>Lamiinae</taxon>
        <taxon>Acanthocinini</taxon>
        <taxon>Exocentrus</taxon>
    </lineage>
</organism>
<sequence length="209" mass="22886">MEPPPSSYGGYGGGEDGLLQAAGQTNGYTSVFQAEDYALLQCARENNLRAYRNKRINILTDSQAALKGLRNHKECWKELSDLARYNRVVLLWVPGHSGIKGNEKADELARKGSSASALRPESSPDKNGAVMGTLTAGSVVGVQSQLIIYCANVRLWIIVGRQSMGDQVCPQLNIAPIRLLDCTVWCRVAGFWTCPKLDTHHWDLGNGIR</sequence>